<dbReference type="STRING" id="1088818.A0A2I0AHG1"/>
<sequence length="469" mass="53068">MSSSASSFIVVIIILILTWFSTVESGRDVLPQRGSKAAEQQEKDLIDRLPGQPPINFRQYSGYVTVDQSHGRALFYWFFTATEGAEKKPLLLWLNGGPGCSSIGYGAAEELGPFLTQDGAPELKLNEHSWNKEANLLFLEAPVGVGFSYTNTSSEILNLSDEFTARDSYIFLVNWFERFPQFKSHDFYIVGESYAGHYIPQLAEKIFDENKRASKEKYINLKGFMLGNAAIDAEADDRGMVDYAYHHGLISDELYKGVKEKCDFNLNDTAQTTACDGLMSSFYDFFNIIDGYSLYTPLCTKYNDISSLRQWRKKLMGYDPCEPHYTTVYMNRPDVQKALHANETNITYPWAHCNDVNGYWNYTEESTLPIIRKLINGGLRVWVFSGDVDGRVPVTSTRYALNKLGLKTKKAWSPWYTSKQVGGWMIIYDGLTFVTVRGAGHEVPVLKPKEALQLVAHFLANKLLPTSPF</sequence>
<dbReference type="PROSITE" id="PS00560">
    <property type="entry name" value="CARBOXYPEPT_SER_HIS"/>
    <property type="match status" value="1"/>
</dbReference>
<organism evidence="9 10">
    <name type="scientific">Apostasia shenzhenica</name>
    <dbReference type="NCBI Taxonomy" id="1088818"/>
    <lineage>
        <taxon>Eukaryota</taxon>
        <taxon>Viridiplantae</taxon>
        <taxon>Streptophyta</taxon>
        <taxon>Embryophyta</taxon>
        <taxon>Tracheophyta</taxon>
        <taxon>Spermatophyta</taxon>
        <taxon>Magnoliopsida</taxon>
        <taxon>Liliopsida</taxon>
        <taxon>Asparagales</taxon>
        <taxon>Orchidaceae</taxon>
        <taxon>Apostasioideae</taxon>
        <taxon>Apostasia</taxon>
    </lineage>
</organism>
<keyword evidence="7" id="KW-0325">Glycoprotein</keyword>
<dbReference type="AlphaFoldDB" id="A0A2I0AHG1"/>
<proteinExistence type="inferred from homology"/>
<dbReference type="GO" id="GO:0005773">
    <property type="term" value="C:vacuole"/>
    <property type="evidence" value="ECO:0007669"/>
    <property type="project" value="TreeGrafter"/>
</dbReference>
<accession>A0A2I0AHG1</accession>
<evidence type="ECO:0000256" key="1">
    <source>
        <dbReference type="ARBA" id="ARBA00009431"/>
    </source>
</evidence>
<evidence type="ECO:0000313" key="9">
    <source>
        <dbReference type="EMBL" id="PKA54982.1"/>
    </source>
</evidence>
<dbReference type="InterPro" id="IPR033124">
    <property type="entry name" value="Ser_caboxypep_his_AS"/>
</dbReference>
<name>A0A2I0AHG1_9ASPA</name>
<dbReference type="InterPro" id="IPR018202">
    <property type="entry name" value="Ser_caboxypep_ser_AS"/>
</dbReference>
<evidence type="ECO:0000256" key="7">
    <source>
        <dbReference type="ARBA" id="ARBA00023180"/>
    </source>
</evidence>
<keyword evidence="10" id="KW-1185">Reference proteome</keyword>
<dbReference type="GO" id="GO:0004185">
    <property type="term" value="F:serine-type carboxypeptidase activity"/>
    <property type="evidence" value="ECO:0007669"/>
    <property type="project" value="UniProtKB-UniRule"/>
</dbReference>
<evidence type="ECO:0000256" key="3">
    <source>
        <dbReference type="ARBA" id="ARBA00022670"/>
    </source>
</evidence>
<gene>
    <name evidence="9" type="primary">SCPL34</name>
    <name evidence="9" type="ORF">AXF42_Ash003618</name>
</gene>
<dbReference type="SUPFAM" id="SSF53474">
    <property type="entry name" value="alpha/beta-Hydrolases"/>
    <property type="match status" value="1"/>
</dbReference>
<reference evidence="9 10" key="1">
    <citation type="journal article" date="2017" name="Nature">
        <title>The Apostasia genome and the evolution of orchids.</title>
        <authorList>
            <person name="Zhang G.Q."/>
            <person name="Liu K.W."/>
            <person name="Li Z."/>
            <person name="Lohaus R."/>
            <person name="Hsiao Y.Y."/>
            <person name="Niu S.C."/>
            <person name="Wang J.Y."/>
            <person name="Lin Y.C."/>
            <person name="Xu Q."/>
            <person name="Chen L.J."/>
            <person name="Yoshida K."/>
            <person name="Fujiwara S."/>
            <person name="Wang Z.W."/>
            <person name="Zhang Y.Q."/>
            <person name="Mitsuda N."/>
            <person name="Wang M."/>
            <person name="Liu G.H."/>
            <person name="Pecoraro L."/>
            <person name="Huang H.X."/>
            <person name="Xiao X.J."/>
            <person name="Lin M."/>
            <person name="Wu X.Y."/>
            <person name="Wu W.L."/>
            <person name="Chen Y.Y."/>
            <person name="Chang S.B."/>
            <person name="Sakamoto S."/>
            <person name="Ohme-Takagi M."/>
            <person name="Yagi M."/>
            <person name="Zeng S.J."/>
            <person name="Shen C.Y."/>
            <person name="Yeh C.M."/>
            <person name="Luo Y.B."/>
            <person name="Tsai W.C."/>
            <person name="Van de Peer Y."/>
            <person name="Liu Z.J."/>
        </authorList>
    </citation>
    <scope>NUCLEOTIDE SEQUENCE [LARGE SCALE GENOMIC DNA]</scope>
    <source>
        <strain evidence="10">cv. Shenzhen</strain>
        <tissue evidence="9">Stem</tissue>
    </source>
</reference>
<keyword evidence="2 8" id="KW-0121">Carboxypeptidase</keyword>
<dbReference type="PANTHER" id="PTHR11802">
    <property type="entry name" value="SERINE PROTEASE FAMILY S10 SERINE CARBOXYPEPTIDASE"/>
    <property type="match status" value="1"/>
</dbReference>
<dbReference type="PROSITE" id="PS00131">
    <property type="entry name" value="CARBOXYPEPT_SER_SER"/>
    <property type="match status" value="1"/>
</dbReference>
<dbReference type="EMBL" id="KZ451980">
    <property type="protein sequence ID" value="PKA54982.1"/>
    <property type="molecule type" value="Genomic_DNA"/>
</dbReference>
<dbReference type="Proteomes" id="UP000236161">
    <property type="component" value="Unassembled WGS sequence"/>
</dbReference>
<evidence type="ECO:0000256" key="5">
    <source>
        <dbReference type="ARBA" id="ARBA00022801"/>
    </source>
</evidence>
<feature type="chain" id="PRO_5013988832" description="Carboxypeptidase" evidence="8">
    <location>
        <begin position="26"/>
        <end position="469"/>
    </location>
</feature>
<dbReference type="EC" id="3.4.16.-" evidence="8"/>
<evidence type="ECO:0000256" key="4">
    <source>
        <dbReference type="ARBA" id="ARBA00022729"/>
    </source>
</evidence>
<dbReference type="FunFam" id="3.40.50.1820:FF:000013">
    <property type="entry name" value="Carboxypeptidase"/>
    <property type="match status" value="1"/>
</dbReference>
<keyword evidence="6" id="KW-1015">Disulfide bond</keyword>
<dbReference type="Gene3D" id="6.10.250.940">
    <property type="match status" value="1"/>
</dbReference>
<dbReference type="Gene3D" id="3.40.50.11320">
    <property type="match status" value="1"/>
</dbReference>
<evidence type="ECO:0000256" key="8">
    <source>
        <dbReference type="RuleBase" id="RU361156"/>
    </source>
</evidence>
<evidence type="ECO:0000313" key="10">
    <source>
        <dbReference type="Proteomes" id="UP000236161"/>
    </source>
</evidence>
<dbReference type="InterPro" id="IPR001563">
    <property type="entry name" value="Peptidase_S10"/>
</dbReference>
<protein>
    <recommendedName>
        <fullName evidence="8">Carboxypeptidase</fullName>
        <ecNumber evidence="8">3.4.16.-</ecNumber>
    </recommendedName>
</protein>
<comment type="similarity">
    <text evidence="1 8">Belongs to the peptidase S10 family.</text>
</comment>
<dbReference type="OrthoDB" id="443318at2759"/>
<dbReference type="Gene3D" id="3.40.50.1820">
    <property type="entry name" value="alpha/beta hydrolase"/>
    <property type="match status" value="1"/>
</dbReference>
<keyword evidence="3 8" id="KW-0645">Protease</keyword>
<keyword evidence="5 8" id="KW-0378">Hydrolase</keyword>
<dbReference type="PRINTS" id="PR00724">
    <property type="entry name" value="CRBOXYPTASEC"/>
</dbReference>
<dbReference type="PANTHER" id="PTHR11802:SF31">
    <property type="entry name" value="SERINE CARBOXYPEPTIDASE-LIKE 34"/>
    <property type="match status" value="1"/>
</dbReference>
<dbReference type="FunFam" id="3.40.50.11320:FF:000001">
    <property type="entry name" value="Carboxypeptidase"/>
    <property type="match status" value="1"/>
</dbReference>
<dbReference type="GO" id="GO:0006508">
    <property type="term" value="P:proteolysis"/>
    <property type="evidence" value="ECO:0007669"/>
    <property type="project" value="UniProtKB-KW"/>
</dbReference>
<evidence type="ECO:0000256" key="6">
    <source>
        <dbReference type="ARBA" id="ARBA00023157"/>
    </source>
</evidence>
<evidence type="ECO:0000256" key="2">
    <source>
        <dbReference type="ARBA" id="ARBA00022645"/>
    </source>
</evidence>
<keyword evidence="4 8" id="KW-0732">Signal</keyword>
<dbReference type="InterPro" id="IPR029058">
    <property type="entry name" value="AB_hydrolase_fold"/>
</dbReference>
<feature type="signal peptide" evidence="8">
    <location>
        <begin position="1"/>
        <end position="25"/>
    </location>
</feature>
<dbReference type="Pfam" id="PF00450">
    <property type="entry name" value="Peptidase_S10"/>
    <property type="match status" value="1"/>
</dbReference>